<feature type="domain" description="CMP/dCMP-type deaminase" evidence="18">
    <location>
        <begin position="1"/>
        <end position="117"/>
    </location>
</feature>
<evidence type="ECO:0000256" key="10">
    <source>
        <dbReference type="ARBA" id="ARBA00022801"/>
    </source>
</evidence>
<evidence type="ECO:0000256" key="7">
    <source>
        <dbReference type="ARBA" id="ARBA00022490"/>
    </source>
</evidence>
<dbReference type="GO" id="GO:0006397">
    <property type="term" value="P:mRNA processing"/>
    <property type="evidence" value="ECO:0007669"/>
    <property type="project" value="UniProtKB-KW"/>
</dbReference>
<keyword evidence="12" id="KW-0539">Nucleus</keyword>
<comment type="similarity">
    <text evidence="4">Belongs to the cytidine and deoxycytidylate deaminase family.</text>
</comment>
<dbReference type="OrthoDB" id="5956704at2759"/>
<dbReference type="Pfam" id="PF18774">
    <property type="entry name" value="APOBEC4_like"/>
    <property type="match status" value="1"/>
</dbReference>
<keyword evidence="7" id="KW-0963">Cytoplasm</keyword>
<evidence type="ECO:0000256" key="11">
    <source>
        <dbReference type="ARBA" id="ARBA00022833"/>
    </source>
</evidence>
<dbReference type="EMBL" id="VYZL01003468">
    <property type="protein sequence ID" value="NWR61746.1"/>
    <property type="molecule type" value="Genomic_DNA"/>
</dbReference>
<dbReference type="GO" id="GO:0005634">
    <property type="term" value="C:nucleus"/>
    <property type="evidence" value="ECO:0007669"/>
    <property type="project" value="UniProtKB-SubCell"/>
</dbReference>
<dbReference type="PROSITE" id="PS00903">
    <property type="entry name" value="CYT_DCMP_DEAMINASES_1"/>
    <property type="match status" value="1"/>
</dbReference>
<evidence type="ECO:0000259" key="18">
    <source>
        <dbReference type="PROSITE" id="PS51747"/>
    </source>
</evidence>
<dbReference type="InterPro" id="IPR016193">
    <property type="entry name" value="Cytidine_deaminase-like"/>
</dbReference>
<gene>
    <name evidence="19" type="primary">Apobec1_0</name>
    <name evidence="19" type="ORF">BUCABY_R14150</name>
</gene>
<comment type="function">
    <text evidence="14">Cytidine deaminase catalyzing the cytidine to uridine postranscriptional editing of a variety of mRNAs. Form complexes with cofactors that confer differential editing activity and selectivity. Responsible for the postranscriptional editing of a CAA codon for Gln to a UAA codon for stop in the apolipoprotein B mRNA. Also involved in CGA (Arg) to UGA (Stop) editing in the NF1 mRNA. May also play a role in the epigenetic regulation of gene expression by participating in DNA demethylation.</text>
</comment>
<evidence type="ECO:0000256" key="14">
    <source>
        <dbReference type="ARBA" id="ARBA00045552"/>
    </source>
</evidence>
<evidence type="ECO:0000256" key="5">
    <source>
        <dbReference type="ARBA" id="ARBA00012742"/>
    </source>
</evidence>
<dbReference type="AlphaFoldDB" id="A0A7K4YS73"/>
<sequence>RWKIQPNDFTINFLPNQHPKVVYLLYEIRWSRGTIWRNWCSNNSTQHAEINFLEKCFNATTSVSCSITWFLSTTPCGKCSRRIVEFLRAHPNVTLEIYAAKLFKPHDTRNRQGLWSLAMNGVLLHIMNLTDYSYCWKIFVAY</sequence>
<comment type="catalytic activity">
    <reaction evidence="16">
        <text>a cytidine in mRNA + H2O + H(+) = a uridine in mRNA + NH4(+)</text>
        <dbReference type="Rhea" id="RHEA:74355"/>
        <dbReference type="Rhea" id="RHEA-COMP:14658"/>
        <dbReference type="Rhea" id="RHEA-COMP:15145"/>
        <dbReference type="ChEBI" id="CHEBI:15377"/>
        <dbReference type="ChEBI" id="CHEBI:15378"/>
        <dbReference type="ChEBI" id="CHEBI:28938"/>
        <dbReference type="ChEBI" id="CHEBI:65315"/>
        <dbReference type="ChEBI" id="CHEBI:82748"/>
    </reaction>
    <physiologicalReaction direction="left-to-right" evidence="16">
        <dbReference type="Rhea" id="RHEA:74356"/>
    </physiologicalReaction>
</comment>
<dbReference type="PANTHER" id="PTHR13857:SF26">
    <property type="entry name" value="C-U-EDITING ENZYME APOBEC-1"/>
    <property type="match status" value="1"/>
</dbReference>
<evidence type="ECO:0000256" key="4">
    <source>
        <dbReference type="ARBA" id="ARBA00006576"/>
    </source>
</evidence>
<evidence type="ECO:0000256" key="1">
    <source>
        <dbReference type="ARBA" id="ARBA00001947"/>
    </source>
</evidence>
<keyword evidence="11" id="KW-0862">Zinc</keyword>
<dbReference type="GO" id="GO:0003723">
    <property type="term" value="F:RNA binding"/>
    <property type="evidence" value="ECO:0007669"/>
    <property type="project" value="TreeGrafter"/>
</dbReference>
<dbReference type="Proteomes" id="UP000551127">
    <property type="component" value="Unassembled WGS sequence"/>
</dbReference>
<feature type="non-terminal residue" evidence="19">
    <location>
        <position position="142"/>
    </location>
</feature>
<comment type="catalytic activity">
    <reaction evidence="17">
        <text>cytidine(6666) in apoB mRNA + H2O + H(+) = uridine(6666) in apoB mRNA + NH4(+)</text>
        <dbReference type="Rhea" id="RHEA:21772"/>
        <dbReference type="Rhea" id="RHEA-COMP:13888"/>
        <dbReference type="Rhea" id="RHEA-COMP:13889"/>
        <dbReference type="ChEBI" id="CHEBI:15377"/>
        <dbReference type="ChEBI" id="CHEBI:15378"/>
        <dbReference type="ChEBI" id="CHEBI:28938"/>
        <dbReference type="ChEBI" id="CHEBI:65315"/>
        <dbReference type="ChEBI" id="CHEBI:82748"/>
        <dbReference type="EC" id="3.5.4.36"/>
    </reaction>
    <physiologicalReaction direction="left-to-right" evidence="17">
        <dbReference type="Rhea" id="RHEA:21773"/>
    </physiologicalReaction>
</comment>
<feature type="non-terminal residue" evidence="19">
    <location>
        <position position="1"/>
    </location>
</feature>
<dbReference type="EC" id="3.5.4.36" evidence="5"/>
<dbReference type="PANTHER" id="PTHR13857">
    <property type="entry name" value="MRNA EDITING ENZYME"/>
    <property type="match status" value="1"/>
</dbReference>
<dbReference type="PROSITE" id="PS51747">
    <property type="entry name" value="CYT_DCMP_DEAMINASES_2"/>
    <property type="match status" value="1"/>
</dbReference>
<dbReference type="GO" id="GO:0005737">
    <property type="term" value="C:cytoplasm"/>
    <property type="evidence" value="ECO:0007669"/>
    <property type="project" value="UniProtKB-SubCell"/>
</dbReference>
<comment type="cofactor">
    <cofactor evidence="1">
        <name>Zn(2+)</name>
        <dbReference type="ChEBI" id="CHEBI:29105"/>
    </cofactor>
</comment>
<keyword evidence="20" id="KW-1185">Reference proteome</keyword>
<organism evidence="19 20">
    <name type="scientific">Bucorvus abyssinicus</name>
    <name type="common">Northern ground-hornbill</name>
    <name type="synonym">Abyssinian ground-hornbill</name>
    <dbReference type="NCBI Taxonomy" id="153643"/>
    <lineage>
        <taxon>Eukaryota</taxon>
        <taxon>Metazoa</taxon>
        <taxon>Chordata</taxon>
        <taxon>Craniata</taxon>
        <taxon>Vertebrata</taxon>
        <taxon>Euteleostomi</taxon>
        <taxon>Archelosauria</taxon>
        <taxon>Archosauria</taxon>
        <taxon>Dinosauria</taxon>
        <taxon>Saurischia</taxon>
        <taxon>Theropoda</taxon>
        <taxon>Coelurosauria</taxon>
        <taxon>Aves</taxon>
        <taxon>Neognathae</taxon>
        <taxon>Neoaves</taxon>
        <taxon>Telluraves</taxon>
        <taxon>Coraciimorphae</taxon>
        <taxon>Bucerotiformes</taxon>
        <taxon>Bucorvidae</taxon>
        <taxon>Bucorvus</taxon>
    </lineage>
</organism>
<dbReference type="InterPro" id="IPR016192">
    <property type="entry name" value="APOBEC/CMP_deaminase_Zn-bd"/>
</dbReference>
<dbReference type="InterPro" id="IPR002125">
    <property type="entry name" value="CMP_dCMP_dom"/>
</dbReference>
<dbReference type="InterPro" id="IPR050610">
    <property type="entry name" value="APOBEC_Cyt_Deaminase"/>
</dbReference>
<dbReference type="GO" id="GO:0008270">
    <property type="term" value="F:zinc ion binding"/>
    <property type="evidence" value="ECO:0007669"/>
    <property type="project" value="InterPro"/>
</dbReference>
<evidence type="ECO:0000256" key="2">
    <source>
        <dbReference type="ARBA" id="ARBA00004123"/>
    </source>
</evidence>
<evidence type="ECO:0000256" key="6">
    <source>
        <dbReference type="ARBA" id="ARBA00014786"/>
    </source>
</evidence>
<dbReference type="Gene3D" id="3.40.140.10">
    <property type="entry name" value="Cytidine Deaminase, domain 2"/>
    <property type="match status" value="1"/>
</dbReference>
<evidence type="ECO:0000256" key="8">
    <source>
        <dbReference type="ARBA" id="ARBA00022664"/>
    </source>
</evidence>
<dbReference type="CDD" id="cd01283">
    <property type="entry name" value="cytidine_deaminase"/>
    <property type="match status" value="1"/>
</dbReference>
<keyword evidence="10" id="KW-0378">Hydrolase</keyword>
<dbReference type="SUPFAM" id="SSF53927">
    <property type="entry name" value="Cytidine deaminase-like"/>
    <property type="match status" value="1"/>
</dbReference>
<dbReference type="GO" id="GO:0016554">
    <property type="term" value="P:cytidine to uridine editing"/>
    <property type="evidence" value="ECO:0007669"/>
    <property type="project" value="TreeGrafter"/>
</dbReference>
<comment type="subunit">
    <text evidence="15">Homodimer. Interacts with A1CF; form an mRNA editing complex. Interacts with RBM47; form an mRNA editing complex. Found in a complex with CELF2/CUGBP2 and A1CF. Interacts with HNRPAB. Interacts with SYNCRIP.</text>
</comment>
<evidence type="ECO:0000256" key="13">
    <source>
        <dbReference type="ARBA" id="ARBA00031639"/>
    </source>
</evidence>
<evidence type="ECO:0000256" key="9">
    <source>
        <dbReference type="ARBA" id="ARBA00022723"/>
    </source>
</evidence>
<dbReference type="InterPro" id="IPR041547">
    <property type="entry name" value="APOBEC1"/>
</dbReference>
<protein>
    <recommendedName>
        <fullName evidence="6">C-&gt;U-editing enzyme APOBEC-1</fullName>
        <ecNumber evidence="5">3.5.4.36</ecNumber>
    </recommendedName>
    <alternativeName>
        <fullName evidence="13">mRNA(cytosine(6666)) deaminase 1</fullName>
    </alternativeName>
</protein>
<evidence type="ECO:0000256" key="16">
    <source>
        <dbReference type="ARBA" id="ARBA00049034"/>
    </source>
</evidence>
<evidence type="ECO:0000256" key="17">
    <source>
        <dbReference type="ARBA" id="ARBA00049310"/>
    </source>
</evidence>
<keyword evidence="9" id="KW-0479">Metal-binding</keyword>
<dbReference type="GO" id="GO:0004126">
    <property type="term" value="F:cytidine deaminase activity"/>
    <property type="evidence" value="ECO:0007669"/>
    <property type="project" value="TreeGrafter"/>
</dbReference>
<evidence type="ECO:0000256" key="12">
    <source>
        <dbReference type="ARBA" id="ARBA00023242"/>
    </source>
</evidence>
<evidence type="ECO:0000313" key="20">
    <source>
        <dbReference type="Proteomes" id="UP000551127"/>
    </source>
</evidence>
<comment type="caution">
    <text evidence="19">The sequence shown here is derived from an EMBL/GenBank/DDBJ whole genome shotgun (WGS) entry which is preliminary data.</text>
</comment>
<name>A0A7K4YS73_BUCAB</name>
<proteinExistence type="inferred from homology"/>
<keyword evidence="8" id="KW-0507">mRNA processing</keyword>
<evidence type="ECO:0000313" key="19">
    <source>
        <dbReference type="EMBL" id="NWR61746.1"/>
    </source>
</evidence>
<evidence type="ECO:0000256" key="3">
    <source>
        <dbReference type="ARBA" id="ARBA00004496"/>
    </source>
</evidence>
<reference evidence="19 20" key="1">
    <citation type="submission" date="2019-09" db="EMBL/GenBank/DDBJ databases">
        <title>Bird 10,000 Genomes (B10K) Project - Family phase.</title>
        <authorList>
            <person name="Zhang G."/>
        </authorList>
    </citation>
    <scope>NUCLEOTIDE SEQUENCE [LARGE SCALE GENOMIC DNA]</scope>
    <source>
        <strain evidence="19">B10K-DU-012-80</strain>
    </source>
</reference>
<comment type="subcellular location">
    <subcellularLocation>
        <location evidence="3">Cytoplasm</location>
    </subcellularLocation>
    <subcellularLocation>
        <location evidence="2">Nucleus</location>
    </subcellularLocation>
</comment>
<accession>A0A7K4YS73</accession>
<evidence type="ECO:0000256" key="15">
    <source>
        <dbReference type="ARBA" id="ARBA00046509"/>
    </source>
</evidence>